<organism evidence="3 4">
    <name type="scientific">Prorocentrum cordatum</name>
    <dbReference type="NCBI Taxonomy" id="2364126"/>
    <lineage>
        <taxon>Eukaryota</taxon>
        <taxon>Sar</taxon>
        <taxon>Alveolata</taxon>
        <taxon>Dinophyceae</taxon>
        <taxon>Prorocentrales</taxon>
        <taxon>Prorocentraceae</taxon>
        <taxon>Prorocentrum</taxon>
    </lineage>
</organism>
<sequence length="544" mass="56940">MAWGRVAALAPLALLDVAPSGQVACYLEVASRGAGRELLSRAHEILSIVLDDGSVDQCAVVAAEALAVGCDAELGLTCRAAGKVGLWGAGSASTKAHRARAATLALAVATFARLPEARKVGAVGALDQSTARNWLKLVEEFDSMAAEGIDVKFSRGSGASAGAGALGAAVLPPGLAGAVGQARDLQKTAFSKAPSRPRMGPKPKPIGAPRHPTSPPRRRRPAAEMEDAVSNGLRQGASPRLGVAGREPQAGKQVMCLSRAPSDASTDDVKFALGRCGPLGCIGWLLGARWKREGAALVEFCGPTAGAAAARAQREIDERRVFWEGRGDPRVRLRGASEPRWSSAADPSPGGWRCHLGEQGCVGGARNAGLRRWRCPSCRRSMCDNCHMLPVSSCDEYSGEAPASLEEACASGFCGGSANGAAEFDLSFPVEVEDGRRLVINWNFEDDPEQVAATFSLQHGFLPDEVPSIVKFVRHAAAMAQAEREALSQVWPRRVPREAARQRSPLPRVAPARGRPVGGCALQATAEAPPPAAPELPQRPPGEA</sequence>
<feature type="non-terminal residue" evidence="3">
    <location>
        <position position="544"/>
    </location>
</feature>
<feature type="region of interest" description="Disordered" evidence="1">
    <location>
        <begin position="495"/>
        <end position="544"/>
    </location>
</feature>
<accession>A0ABN9WAD1</accession>
<feature type="region of interest" description="Disordered" evidence="1">
    <location>
        <begin position="188"/>
        <end position="241"/>
    </location>
</feature>
<keyword evidence="2" id="KW-0732">Signal</keyword>
<dbReference type="Gene3D" id="3.10.20.870">
    <property type="entry name" value="PFU (PLAA family ubiquitin binding), C-terminal domain"/>
    <property type="match status" value="1"/>
</dbReference>
<name>A0ABN9WAD1_9DINO</name>
<evidence type="ECO:0000313" key="4">
    <source>
        <dbReference type="Proteomes" id="UP001189429"/>
    </source>
</evidence>
<dbReference type="EMBL" id="CAUYUJ010018221">
    <property type="protein sequence ID" value="CAK0881733.1"/>
    <property type="molecule type" value="Genomic_DNA"/>
</dbReference>
<reference evidence="3" key="1">
    <citation type="submission" date="2023-10" db="EMBL/GenBank/DDBJ databases">
        <authorList>
            <person name="Chen Y."/>
            <person name="Shah S."/>
            <person name="Dougan E. K."/>
            <person name="Thang M."/>
            <person name="Chan C."/>
        </authorList>
    </citation>
    <scope>NUCLEOTIDE SEQUENCE [LARGE SCALE GENOMIC DNA]</scope>
</reference>
<gene>
    <name evidence="3" type="ORF">PCOR1329_LOCUS64480</name>
</gene>
<protein>
    <submittedName>
        <fullName evidence="3">Uncharacterized protein</fullName>
    </submittedName>
</protein>
<feature type="compositionally biased region" description="Pro residues" evidence="1">
    <location>
        <begin position="528"/>
        <end position="544"/>
    </location>
</feature>
<evidence type="ECO:0000313" key="3">
    <source>
        <dbReference type="EMBL" id="CAK0881733.1"/>
    </source>
</evidence>
<feature type="signal peptide" evidence="2">
    <location>
        <begin position="1"/>
        <end position="20"/>
    </location>
</feature>
<dbReference type="Proteomes" id="UP001189429">
    <property type="component" value="Unassembled WGS sequence"/>
</dbReference>
<dbReference type="InterPro" id="IPR038122">
    <property type="entry name" value="PFU_sf"/>
</dbReference>
<feature type="chain" id="PRO_5046067280" evidence="2">
    <location>
        <begin position="21"/>
        <end position="544"/>
    </location>
</feature>
<evidence type="ECO:0000256" key="1">
    <source>
        <dbReference type="SAM" id="MobiDB-lite"/>
    </source>
</evidence>
<keyword evidence="4" id="KW-1185">Reference proteome</keyword>
<evidence type="ECO:0000256" key="2">
    <source>
        <dbReference type="SAM" id="SignalP"/>
    </source>
</evidence>
<proteinExistence type="predicted"/>
<comment type="caution">
    <text evidence="3">The sequence shown here is derived from an EMBL/GenBank/DDBJ whole genome shotgun (WGS) entry which is preliminary data.</text>
</comment>